<feature type="transmembrane region" description="Helical" evidence="6">
    <location>
        <begin position="417"/>
        <end position="433"/>
    </location>
</feature>
<feature type="transmembrane region" description="Helical" evidence="6">
    <location>
        <begin position="199"/>
        <end position="219"/>
    </location>
</feature>
<evidence type="ECO:0000256" key="4">
    <source>
        <dbReference type="ARBA" id="ARBA00023136"/>
    </source>
</evidence>
<feature type="transmembrane region" description="Helical" evidence="6">
    <location>
        <begin position="108"/>
        <end position="131"/>
    </location>
</feature>
<feature type="transmembrane region" description="Helical" evidence="6">
    <location>
        <begin position="266"/>
        <end position="291"/>
    </location>
</feature>
<feature type="domain" description="O-antigen ligase-related" evidence="7">
    <location>
        <begin position="228"/>
        <end position="370"/>
    </location>
</feature>
<dbReference type="PANTHER" id="PTHR37422">
    <property type="entry name" value="TEICHURONIC ACID BIOSYNTHESIS PROTEIN TUAE"/>
    <property type="match status" value="1"/>
</dbReference>
<dbReference type="InterPro" id="IPR051533">
    <property type="entry name" value="WaaL-like"/>
</dbReference>
<comment type="caution">
    <text evidence="8">The sequence shown here is derived from an EMBL/GenBank/DDBJ whole genome shotgun (WGS) entry which is preliminary data.</text>
</comment>
<evidence type="ECO:0000256" key="2">
    <source>
        <dbReference type="ARBA" id="ARBA00022692"/>
    </source>
</evidence>
<organism evidence="8 9">
    <name type="scientific">Agrococcus baldri</name>
    <dbReference type="NCBI Taxonomy" id="153730"/>
    <lineage>
        <taxon>Bacteria</taxon>
        <taxon>Bacillati</taxon>
        <taxon>Actinomycetota</taxon>
        <taxon>Actinomycetes</taxon>
        <taxon>Micrococcales</taxon>
        <taxon>Microbacteriaceae</taxon>
        <taxon>Agrococcus</taxon>
    </lineage>
</organism>
<protein>
    <recommendedName>
        <fullName evidence="7">O-antigen ligase-related domain-containing protein</fullName>
    </recommendedName>
</protein>
<dbReference type="Proteomes" id="UP000321749">
    <property type="component" value="Unassembled WGS sequence"/>
</dbReference>
<reference evidence="8 9" key="1">
    <citation type="submission" date="2019-07" db="EMBL/GenBank/DDBJ databases">
        <title>Whole genome shotgun sequence of Agrococcus baldri NBRC 103055.</title>
        <authorList>
            <person name="Hosoyama A."/>
            <person name="Uohara A."/>
            <person name="Ohji S."/>
            <person name="Ichikawa N."/>
        </authorList>
    </citation>
    <scope>NUCLEOTIDE SEQUENCE [LARGE SCALE GENOMIC DNA]</scope>
    <source>
        <strain evidence="8 9">NBRC 103055</strain>
    </source>
</reference>
<evidence type="ECO:0000313" key="8">
    <source>
        <dbReference type="EMBL" id="GEK80764.1"/>
    </source>
</evidence>
<evidence type="ECO:0000259" key="7">
    <source>
        <dbReference type="Pfam" id="PF04932"/>
    </source>
</evidence>
<evidence type="ECO:0000256" key="6">
    <source>
        <dbReference type="SAM" id="Phobius"/>
    </source>
</evidence>
<keyword evidence="3 6" id="KW-1133">Transmembrane helix</keyword>
<feature type="transmembrane region" description="Helical" evidence="6">
    <location>
        <begin position="143"/>
        <end position="162"/>
    </location>
</feature>
<keyword evidence="4 6" id="KW-0472">Membrane</keyword>
<feature type="compositionally biased region" description="Polar residues" evidence="5">
    <location>
        <begin position="1"/>
        <end position="11"/>
    </location>
</feature>
<evidence type="ECO:0000256" key="3">
    <source>
        <dbReference type="ARBA" id="ARBA00022989"/>
    </source>
</evidence>
<comment type="subcellular location">
    <subcellularLocation>
        <location evidence="1">Membrane</location>
        <topology evidence="1">Multi-pass membrane protein</topology>
    </subcellularLocation>
</comment>
<dbReference type="Pfam" id="PF04932">
    <property type="entry name" value="Wzy_C"/>
    <property type="match status" value="1"/>
</dbReference>
<dbReference type="PANTHER" id="PTHR37422:SF21">
    <property type="entry name" value="EXOQ-LIKE PROTEIN"/>
    <property type="match status" value="1"/>
</dbReference>
<feature type="transmembrane region" description="Helical" evidence="6">
    <location>
        <begin position="240"/>
        <end position="260"/>
    </location>
</feature>
<keyword evidence="9" id="KW-1185">Reference proteome</keyword>
<name>A0AA87RD23_9MICO</name>
<evidence type="ECO:0000313" key="9">
    <source>
        <dbReference type="Proteomes" id="UP000321749"/>
    </source>
</evidence>
<proteinExistence type="predicted"/>
<dbReference type="InterPro" id="IPR007016">
    <property type="entry name" value="O-antigen_ligase-rel_domated"/>
</dbReference>
<sequence length="451" mass="48783">MDDGGEQSSHTAPGPDAAGAWHDCPVPGQRRRTILATWIVANAACGDAVRNVIGYPAWAGVVLATFVWVAVELVLLRVRLWRMPVAVVAFAAMALASAIWAIAPGWSLVGSVILFGTIASALLIASLPYRVILDVTHWTMQGLLIASFLFEAFVALVLRQPLFPLWSDYPPDASGELHWSSGLIFEGGRVQGIMGNANLLGMVALIALVIAGCRAAAGLDRWWPLWVALPILAQLVTRSATVLFATAMVAVLTLLVVSWVQWRGAVFYRIFGIAVAVGLVCIGVIVANWPLVTDFLGRDADMTGRFDIWGRVIDLGLTSPVVGVGYLGYWLPWVPPFDALGEMHGMVYLQAHNVWLDVFMQLGIVGVLLWGGLQYRAVTNTLGALYRSPVGERALNAIPLLLWVALFVQGLAESRPWIEFGMMLLVIFAIGPLRKQIAPSAPRTEAMTTIG</sequence>
<accession>A0AA87RD23</accession>
<keyword evidence="2 6" id="KW-0812">Transmembrane</keyword>
<evidence type="ECO:0000256" key="1">
    <source>
        <dbReference type="ARBA" id="ARBA00004141"/>
    </source>
</evidence>
<feature type="transmembrane region" description="Helical" evidence="6">
    <location>
        <begin position="57"/>
        <end position="76"/>
    </location>
</feature>
<dbReference type="EMBL" id="BJUU01000013">
    <property type="protein sequence ID" value="GEK80764.1"/>
    <property type="molecule type" value="Genomic_DNA"/>
</dbReference>
<feature type="transmembrane region" description="Helical" evidence="6">
    <location>
        <begin position="354"/>
        <end position="373"/>
    </location>
</feature>
<evidence type="ECO:0000256" key="5">
    <source>
        <dbReference type="SAM" id="MobiDB-lite"/>
    </source>
</evidence>
<gene>
    <name evidence="8" type="ORF">ABA31_21150</name>
</gene>
<feature type="region of interest" description="Disordered" evidence="5">
    <location>
        <begin position="1"/>
        <end position="22"/>
    </location>
</feature>
<feature type="transmembrane region" description="Helical" evidence="6">
    <location>
        <begin position="83"/>
        <end position="102"/>
    </location>
</feature>
<feature type="transmembrane region" description="Helical" evidence="6">
    <location>
        <begin position="394"/>
        <end position="411"/>
    </location>
</feature>
<dbReference type="AlphaFoldDB" id="A0AA87RD23"/>
<dbReference type="GO" id="GO:0016020">
    <property type="term" value="C:membrane"/>
    <property type="evidence" value="ECO:0007669"/>
    <property type="project" value="UniProtKB-SubCell"/>
</dbReference>
<feature type="transmembrane region" description="Helical" evidence="6">
    <location>
        <begin position="312"/>
        <end position="334"/>
    </location>
</feature>